<name>A0ACC2G9B4_DALPE</name>
<dbReference type="EMBL" id="CM055743">
    <property type="protein sequence ID" value="KAJ8000219.1"/>
    <property type="molecule type" value="Genomic_DNA"/>
</dbReference>
<sequence>MCFIKQNYSRQTPRPKLQSHRIKWFLEDSRLPGSVCQWSSGSEFSSVVQHPPVVEETVGNDISMDCVLQGLTSYCYTVAWLQLQRWPRTLQVTKNTNLKHKSGYPASEKICPMSINNATVSDTGIYYCVVVYNHQIYLGNGTTVIVKDGREETGLTETGWTHNSDSATEFTRNQILVQPEEWDRGAECTCVVEFDGQNINKTVQKQDVGDLCYITVWMYRLLGVTAWLLLLILSVIVAFCHRKPRSVAPHSKT</sequence>
<evidence type="ECO:0000313" key="1">
    <source>
        <dbReference type="EMBL" id="KAJ8000219.1"/>
    </source>
</evidence>
<proteinExistence type="predicted"/>
<accession>A0ACC2G9B4</accession>
<comment type="caution">
    <text evidence="1">The sequence shown here is derived from an EMBL/GenBank/DDBJ whole genome shotgun (WGS) entry which is preliminary data.</text>
</comment>
<dbReference type="Proteomes" id="UP001157502">
    <property type="component" value="Chromosome 16"/>
</dbReference>
<reference evidence="1" key="1">
    <citation type="submission" date="2021-05" db="EMBL/GenBank/DDBJ databases">
        <authorList>
            <person name="Pan Q."/>
            <person name="Jouanno E."/>
            <person name="Zahm M."/>
            <person name="Klopp C."/>
            <person name="Cabau C."/>
            <person name="Louis A."/>
            <person name="Berthelot C."/>
            <person name="Parey E."/>
            <person name="Roest Crollius H."/>
            <person name="Montfort J."/>
            <person name="Robinson-Rechavi M."/>
            <person name="Bouchez O."/>
            <person name="Lampietro C."/>
            <person name="Lopez Roques C."/>
            <person name="Donnadieu C."/>
            <person name="Postlethwait J."/>
            <person name="Bobe J."/>
            <person name="Dillon D."/>
            <person name="Chandos A."/>
            <person name="von Hippel F."/>
            <person name="Guiguen Y."/>
        </authorList>
    </citation>
    <scope>NUCLEOTIDE SEQUENCE</scope>
    <source>
        <strain evidence="1">YG-Jan2019</strain>
    </source>
</reference>
<protein>
    <submittedName>
        <fullName evidence="1">Uncharacterized protein</fullName>
    </submittedName>
</protein>
<organism evidence="1 2">
    <name type="scientific">Dallia pectoralis</name>
    <name type="common">Alaska blackfish</name>
    <dbReference type="NCBI Taxonomy" id="75939"/>
    <lineage>
        <taxon>Eukaryota</taxon>
        <taxon>Metazoa</taxon>
        <taxon>Chordata</taxon>
        <taxon>Craniata</taxon>
        <taxon>Vertebrata</taxon>
        <taxon>Euteleostomi</taxon>
        <taxon>Actinopterygii</taxon>
        <taxon>Neopterygii</taxon>
        <taxon>Teleostei</taxon>
        <taxon>Protacanthopterygii</taxon>
        <taxon>Esociformes</taxon>
        <taxon>Umbridae</taxon>
        <taxon>Dallia</taxon>
    </lineage>
</organism>
<evidence type="ECO:0000313" key="2">
    <source>
        <dbReference type="Proteomes" id="UP001157502"/>
    </source>
</evidence>
<gene>
    <name evidence="1" type="ORF">DPEC_G00202570</name>
</gene>
<keyword evidence="2" id="KW-1185">Reference proteome</keyword>